<dbReference type="AlphaFoldDB" id="A0A2T3B5Z4"/>
<keyword evidence="3" id="KW-1185">Reference proteome</keyword>
<protein>
    <submittedName>
        <fullName evidence="2">Uncharacterized protein</fullName>
    </submittedName>
</protein>
<feature type="region of interest" description="Disordered" evidence="1">
    <location>
        <begin position="34"/>
        <end position="117"/>
    </location>
</feature>
<reference evidence="2 3" key="1">
    <citation type="journal article" date="2018" name="New Phytol.">
        <title>Comparative genomics and transcriptomics depict ericoid mycorrhizal fungi as versatile saprotrophs and plant mutualists.</title>
        <authorList>
            <person name="Martino E."/>
            <person name="Morin E."/>
            <person name="Grelet G.A."/>
            <person name="Kuo A."/>
            <person name="Kohler A."/>
            <person name="Daghino S."/>
            <person name="Barry K.W."/>
            <person name="Cichocki N."/>
            <person name="Clum A."/>
            <person name="Dockter R.B."/>
            <person name="Hainaut M."/>
            <person name="Kuo R.C."/>
            <person name="LaButti K."/>
            <person name="Lindahl B.D."/>
            <person name="Lindquist E.A."/>
            <person name="Lipzen A."/>
            <person name="Khouja H.R."/>
            <person name="Magnuson J."/>
            <person name="Murat C."/>
            <person name="Ohm R.A."/>
            <person name="Singer S.W."/>
            <person name="Spatafora J.W."/>
            <person name="Wang M."/>
            <person name="Veneault-Fourrey C."/>
            <person name="Henrissat B."/>
            <person name="Grigoriev I.V."/>
            <person name="Martin F.M."/>
            <person name="Perotto S."/>
        </authorList>
    </citation>
    <scope>NUCLEOTIDE SEQUENCE [LARGE SCALE GENOMIC DNA]</scope>
    <source>
        <strain evidence="2 3">ATCC 22711</strain>
    </source>
</reference>
<dbReference type="OrthoDB" id="529205at2759"/>
<accession>A0A2T3B5Z4</accession>
<dbReference type="EMBL" id="KZ679009">
    <property type="protein sequence ID" value="PSS22153.1"/>
    <property type="molecule type" value="Genomic_DNA"/>
</dbReference>
<feature type="compositionally biased region" description="Basic and acidic residues" evidence="1">
    <location>
        <begin position="80"/>
        <end position="104"/>
    </location>
</feature>
<proteinExistence type="predicted"/>
<evidence type="ECO:0000313" key="3">
    <source>
        <dbReference type="Proteomes" id="UP000241818"/>
    </source>
</evidence>
<evidence type="ECO:0000256" key="1">
    <source>
        <dbReference type="SAM" id="MobiDB-lite"/>
    </source>
</evidence>
<dbReference type="GeneID" id="36574577"/>
<gene>
    <name evidence="2" type="ORF">M430DRAFT_34132</name>
</gene>
<feature type="compositionally biased region" description="Basic and acidic residues" evidence="1">
    <location>
        <begin position="37"/>
        <end position="72"/>
    </location>
</feature>
<dbReference type="RefSeq" id="XP_024722308.1">
    <property type="nucleotide sequence ID" value="XM_024866496.1"/>
</dbReference>
<organism evidence="2 3">
    <name type="scientific">Amorphotheca resinae ATCC 22711</name>
    <dbReference type="NCBI Taxonomy" id="857342"/>
    <lineage>
        <taxon>Eukaryota</taxon>
        <taxon>Fungi</taxon>
        <taxon>Dikarya</taxon>
        <taxon>Ascomycota</taxon>
        <taxon>Pezizomycotina</taxon>
        <taxon>Leotiomycetes</taxon>
        <taxon>Helotiales</taxon>
        <taxon>Amorphothecaceae</taxon>
        <taxon>Amorphotheca</taxon>
    </lineage>
</organism>
<dbReference type="Proteomes" id="UP000241818">
    <property type="component" value="Unassembled WGS sequence"/>
</dbReference>
<dbReference type="InParanoid" id="A0A2T3B5Z4"/>
<sequence length="117" mass="13276">MSSSTLLRHTSRLAVLSRPSLRISPRTFTFSTSTLRPLKESDHDTPDLAEKNEIHKQDLLRKQKEGKGHWKPELASNSEEAVKADRSTDQNLDELQRKTAEHAEKKHKHGTSQDPGL</sequence>
<evidence type="ECO:0000313" key="2">
    <source>
        <dbReference type="EMBL" id="PSS22153.1"/>
    </source>
</evidence>
<name>A0A2T3B5Z4_AMORE</name>